<dbReference type="FunCoup" id="A9V723">
    <property type="interactions" value="337"/>
</dbReference>
<dbReference type="InParanoid" id="A9V723"/>
<dbReference type="GeneID" id="5893782"/>
<evidence type="ECO:0000256" key="1">
    <source>
        <dbReference type="ARBA" id="ARBA00009224"/>
    </source>
</evidence>
<feature type="region of interest" description="Disordered" evidence="4">
    <location>
        <begin position="119"/>
        <end position="140"/>
    </location>
</feature>
<evidence type="ECO:0000256" key="4">
    <source>
        <dbReference type="SAM" id="MobiDB-lite"/>
    </source>
</evidence>
<dbReference type="AlphaFoldDB" id="A9V723"/>
<dbReference type="Proteomes" id="UP000001357">
    <property type="component" value="Unassembled WGS sequence"/>
</dbReference>
<keyword evidence="6" id="KW-1185">Reference proteome</keyword>
<dbReference type="GO" id="GO:0005739">
    <property type="term" value="C:mitochondrion"/>
    <property type="evidence" value="ECO:0000318"/>
    <property type="project" value="GO_Central"/>
</dbReference>
<dbReference type="eggNOG" id="KOG3945">
    <property type="taxonomic scope" value="Eukaryota"/>
</dbReference>
<dbReference type="Pfam" id="PF10558">
    <property type="entry name" value="MTP18"/>
    <property type="match status" value="1"/>
</dbReference>
<accession>A9V723</accession>
<dbReference type="InterPro" id="IPR019560">
    <property type="entry name" value="Mitochondrial_18_kDa_protein"/>
</dbReference>
<dbReference type="OMA" id="FTINRCV"/>
<sequence>MTLNGPDLTDDDPFRASALRYMGYCNEEPTPPPLSHSLTLSLSRSLTLSLSHSLTLSLSHSLTCTAGFACALVGEAFARFIPRWGYLGSYVASIAYVLGDAQHKGFHFYHVGPALPHSLEVPPEPPAHHPDASPQHAHQEHVPYTPAVAATGAVVDTTLWQGLASVALPGLAINRIVAGTRLLTKRVAHPAGAWIPTIVGLAAIPLIIKPIDTLVDEVMDHAVRPQLHNALMHFSAIDAAAATTKPEASQPSLPKA</sequence>
<gene>
    <name evidence="5" type="ORF">MONBRDRAFT_28054</name>
</gene>
<reference evidence="5 6" key="1">
    <citation type="journal article" date="2008" name="Nature">
        <title>The genome of the choanoflagellate Monosiga brevicollis and the origin of metazoans.</title>
        <authorList>
            <consortium name="JGI Sequencing"/>
            <person name="King N."/>
            <person name="Westbrook M.J."/>
            <person name="Young S.L."/>
            <person name="Kuo A."/>
            <person name="Abedin M."/>
            <person name="Chapman J."/>
            <person name="Fairclough S."/>
            <person name="Hellsten U."/>
            <person name="Isogai Y."/>
            <person name="Letunic I."/>
            <person name="Marr M."/>
            <person name="Pincus D."/>
            <person name="Putnam N."/>
            <person name="Rokas A."/>
            <person name="Wright K.J."/>
            <person name="Zuzow R."/>
            <person name="Dirks W."/>
            <person name="Good M."/>
            <person name="Goodstein D."/>
            <person name="Lemons D."/>
            <person name="Li W."/>
            <person name="Lyons J.B."/>
            <person name="Morris A."/>
            <person name="Nichols S."/>
            <person name="Richter D.J."/>
            <person name="Salamov A."/>
            <person name="Bork P."/>
            <person name="Lim W.A."/>
            <person name="Manning G."/>
            <person name="Miller W.T."/>
            <person name="McGinnis W."/>
            <person name="Shapiro H."/>
            <person name="Tjian R."/>
            <person name="Grigoriev I.V."/>
            <person name="Rokhsar D."/>
        </authorList>
    </citation>
    <scope>NUCLEOTIDE SEQUENCE [LARGE SCALE GENOMIC DNA]</scope>
    <source>
        <strain evidence="6">MX1 / ATCC 50154</strain>
    </source>
</reference>
<dbReference type="KEGG" id="mbr:MONBRDRAFT_28054"/>
<dbReference type="EMBL" id="CH991564">
    <property type="protein sequence ID" value="EDQ86715.1"/>
    <property type="molecule type" value="Genomic_DNA"/>
</dbReference>
<dbReference type="PANTHER" id="PTHR11001:SF2">
    <property type="entry name" value="MITOCHONDRIAL FISSION PROCESS PROTEIN 1"/>
    <property type="match status" value="1"/>
</dbReference>
<proteinExistence type="inferred from homology"/>
<evidence type="ECO:0000256" key="3">
    <source>
        <dbReference type="ARBA" id="ARBA00029631"/>
    </source>
</evidence>
<evidence type="ECO:0000313" key="6">
    <source>
        <dbReference type="Proteomes" id="UP000001357"/>
    </source>
</evidence>
<protein>
    <recommendedName>
        <fullName evidence="2">Mitochondrial fission process protein 1</fullName>
    </recommendedName>
    <alternativeName>
        <fullName evidence="3">Mitochondrial 18 kDa protein</fullName>
    </alternativeName>
</protein>
<evidence type="ECO:0000256" key="2">
    <source>
        <dbReference type="ARBA" id="ARBA00017835"/>
    </source>
</evidence>
<name>A9V723_MONBE</name>
<dbReference type="GO" id="GO:0000266">
    <property type="term" value="P:mitochondrial fission"/>
    <property type="evidence" value="ECO:0000318"/>
    <property type="project" value="GO_Central"/>
</dbReference>
<dbReference type="RefSeq" id="XP_001748551.1">
    <property type="nucleotide sequence ID" value="XM_001748499.1"/>
</dbReference>
<comment type="similarity">
    <text evidence="1">Belongs to the MTFP1 family.</text>
</comment>
<feature type="compositionally biased region" description="Basic and acidic residues" evidence="4">
    <location>
        <begin position="126"/>
        <end position="140"/>
    </location>
</feature>
<dbReference type="PANTHER" id="PTHR11001">
    <property type="entry name" value="MITOCHONDRIAL FISSION PROCESS PROTEIN 1"/>
    <property type="match status" value="1"/>
</dbReference>
<evidence type="ECO:0000313" key="5">
    <source>
        <dbReference type="EMBL" id="EDQ86715.1"/>
    </source>
</evidence>
<organism evidence="5 6">
    <name type="scientific">Monosiga brevicollis</name>
    <name type="common">Choanoflagellate</name>
    <dbReference type="NCBI Taxonomy" id="81824"/>
    <lineage>
        <taxon>Eukaryota</taxon>
        <taxon>Choanoflagellata</taxon>
        <taxon>Craspedida</taxon>
        <taxon>Salpingoecidae</taxon>
        <taxon>Monosiga</taxon>
    </lineage>
</organism>